<keyword evidence="2 4" id="KW-0808">Transferase</keyword>
<evidence type="ECO:0000256" key="3">
    <source>
        <dbReference type="ARBA" id="ARBA00022898"/>
    </source>
</evidence>
<dbReference type="InterPro" id="IPR015421">
    <property type="entry name" value="PyrdxlP-dep_Trfase_major"/>
</dbReference>
<dbReference type="InterPro" id="IPR015424">
    <property type="entry name" value="PyrdxlP-dep_Trfase"/>
</dbReference>
<keyword evidence="3" id="KW-0663">Pyridoxal phosphate</keyword>
<name>A0A932ZUT5_UNCTE</name>
<dbReference type="GO" id="GO:0008483">
    <property type="term" value="F:transaminase activity"/>
    <property type="evidence" value="ECO:0007669"/>
    <property type="project" value="UniProtKB-KW"/>
</dbReference>
<comment type="caution">
    <text evidence="4">The sequence shown here is derived from an EMBL/GenBank/DDBJ whole genome shotgun (WGS) entry which is preliminary data.</text>
</comment>
<evidence type="ECO:0000256" key="1">
    <source>
        <dbReference type="ARBA" id="ARBA00001933"/>
    </source>
</evidence>
<comment type="cofactor">
    <cofactor evidence="1">
        <name>pyridoxal 5'-phosphate</name>
        <dbReference type="ChEBI" id="CHEBI:597326"/>
    </cofactor>
</comment>
<dbReference type="PANTHER" id="PTHR11986:SF113">
    <property type="entry name" value="SUCCINYLORNITHINE TRANSAMINASE"/>
    <property type="match status" value="1"/>
</dbReference>
<keyword evidence="2 4" id="KW-0032">Aminotransferase</keyword>
<feature type="non-terminal residue" evidence="4">
    <location>
        <position position="1"/>
    </location>
</feature>
<evidence type="ECO:0000313" key="5">
    <source>
        <dbReference type="Proteomes" id="UP000752292"/>
    </source>
</evidence>
<sequence>FDEVQVGMGRTGRLWAHEQYGVTPDAMSLAKGLAGGTAIGALVATDKAMAFEPGDHAATFGGNPLATAAGCAAMDVTLAPGFLDHVVEAGEYALKGLRELASRHPIVRQVRGKGLILGMEVDRDATSVVTKGLAAGFLLNVAVGKVIRLIPPLVVERGMIDKLLHFLDGALKELAA</sequence>
<dbReference type="Proteomes" id="UP000752292">
    <property type="component" value="Unassembled WGS sequence"/>
</dbReference>
<proteinExistence type="predicted"/>
<dbReference type="Pfam" id="PF00202">
    <property type="entry name" value="Aminotran_3"/>
    <property type="match status" value="1"/>
</dbReference>
<dbReference type="Gene3D" id="3.40.640.10">
    <property type="entry name" value="Type I PLP-dependent aspartate aminotransferase-like (Major domain)"/>
    <property type="match status" value="1"/>
</dbReference>
<reference evidence="4" key="1">
    <citation type="submission" date="2020-07" db="EMBL/GenBank/DDBJ databases">
        <title>Huge and variable diversity of episymbiotic CPR bacteria and DPANN archaea in groundwater ecosystems.</title>
        <authorList>
            <person name="He C.Y."/>
            <person name="Keren R."/>
            <person name="Whittaker M."/>
            <person name="Farag I.F."/>
            <person name="Doudna J."/>
            <person name="Cate J.H.D."/>
            <person name="Banfield J.F."/>
        </authorList>
    </citation>
    <scope>NUCLEOTIDE SEQUENCE</scope>
    <source>
        <strain evidence="4">NC_groundwater_1370_Ag_S-0.2um_69_93</strain>
    </source>
</reference>
<dbReference type="PANTHER" id="PTHR11986">
    <property type="entry name" value="AMINOTRANSFERASE CLASS III"/>
    <property type="match status" value="1"/>
</dbReference>
<accession>A0A932ZUT5</accession>
<dbReference type="InterPro" id="IPR015422">
    <property type="entry name" value="PyrdxlP-dep_Trfase_small"/>
</dbReference>
<gene>
    <name evidence="4" type="ORF">HY618_06925</name>
</gene>
<evidence type="ECO:0000313" key="4">
    <source>
        <dbReference type="EMBL" id="MBI4252178.1"/>
    </source>
</evidence>
<dbReference type="AlphaFoldDB" id="A0A932ZUT5"/>
<organism evidence="4 5">
    <name type="scientific">Tectimicrobiota bacterium</name>
    <dbReference type="NCBI Taxonomy" id="2528274"/>
    <lineage>
        <taxon>Bacteria</taxon>
        <taxon>Pseudomonadati</taxon>
        <taxon>Nitrospinota/Tectimicrobiota group</taxon>
        <taxon>Candidatus Tectimicrobiota</taxon>
    </lineage>
</organism>
<evidence type="ECO:0000256" key="2">
    <source>
        <dbReference type="ARBA" id="ARBA00022576"/>
    </source>
</evidence>
<protein>
    <submittedName>
        <fullName evidence="4">Aminotransferase class III-fold pyridoxal phosphate-dependent enzyme</fullName>
    </submittedName>
</protein>
<dbReference type="EMBL" id="JACQRX010000302">
    <property type="protein sequence ID" value="MBI4252178.1"/>
    <property type="molecule type" value="Genomic_DNA"/>
</dbReference>
<dbReference type="InterPro" id="IPR050103">
    <property type="entry name" value="Class-III_PLP-dep_AT"/>
</dbReference>
<dbReference type="SUPFAM" id="SSF53383">
    <property type="entry name" value="PLP-dependent transferases"/>
    <property type="match status" value="1"/>
</dbReference>
<dbReference type="GO" id="GO:0042802">
    <property type="term" value="F:identical protein binding"/>
    <property type="evidence" value="ECO:0007669"/>
    <property type="project" value="TreeGrafter"/>
</dbReference>
<dbReference type="Gene3D" id="3.90.1150.10">
    <property type="entry name" value="Aspartate Aminotransferase, domain 1"/>
    <property type="match status" value="1"/>
</dbReference>
<dbReference type="GO" id="GO:0030170">
    <property type="term" value="F:pyridoxal phosphate binding"/>
    <property type="evidence" value="ECO:0007669"/>
    <property type="project" value="InterPro"/>
</dbReference>
<dbReference type="InterPro" id="IPR005814">
    <property type="entry name" value="Aminotrans_3"/>
</dbReference>